<feature type="binding site" evidence="9">
    <location>
        <position position="296"/>
    </location>
    <ligand>
        <name>2-[(2R,5Z)-2-carboxy-4-methylthiazol-5(2H)-ylidene]ethyl phosphate</name>
        <dbReference type="ChEBI" id="CHEBI:62899"/>
    </ligand>
</feature>
<evidence type="ECO:0000256" key="11">
    <source>
        <dbReference type="RuleBase" id="RU004253"/>
    </source>
</evidence>
<evidence type="ECO:0000313" key="15">
    <source>
        <dbReference type="Proteomes" id="UP001304683"/>
    </source>
</evidence>
<comment type="catalytic activity">
    <reaction evidence="6 9 10">
        <text>4-methyl-5-(2-phosphooxyethyl)-thiazole + 4-amino-2-methyl-5-(diphosphooxymethyl)pyrimidine + H(+) = thiamine phosphate + diphosphate</text>
        <dbReference type="Rhea" id="RHEA:22328"/>
        <dbReference type="ChEBI" id="CHEBI:15378"/>
        <dbReference type="ChEBI" id="CHEBI:33019"/>
        <dbReference type="ChEBI" id="CHEBI:37575"/>
        <dbReference type="ChEBI" id="CHEBI:57841"/>
        <dbReference type="ChEBI" id="CHEBI:58296"/>
        <dbReference type="EC" id="2.5.1.3"/>
    </reaction>
</comment>
<feature type="region of interest" description="Disordered" evidence="12">
    <location>
        <begin position="1"/>
        <end position="131"/>
    </location>
</feature>
<evidence type="ECO:0000256" key="1">
    <source>
        <dbReference type="ARBA" id="ARBA00005165"/>
    </source>
</evidence>
<feature type="binding site" evidence="9">
    <location>
        <position position="269"/>
    </location>
    <ligand>
        <name>4-amino-2-methyl-5-(diphosphooxymethyl)pyrimidine</name>
        <dbReference type="ChEBI" id="CHEBI:57841"/>
    </ligand>
</feature>
<evidence type="ECO:0000256" key="5">
    <source>
        <dbReference type="ARBA" id="ARBA00022977"/>
    </source>
</evidence>
<comment type="cofactor">
    <cofactor evidence="9">
        <name>Mg(2+)</name>
        <dbReference type="ChEBI" id="CHEBI:18420"/>
    </cofactor>
    <text evidence="9">Binds 1 Mg(2+) ion per subunit.</text>
</comment>
<feature type="compositionally biased region" description="Low complexity" evidence="12">
    <location>
        <begin position="107"/>
        <end position="122"/>
    </location>
</feature>
<feature type="binding site" evidence="9">
    <location>
        <position position="222"/>
    </location>
    <ligand>
        <name>Mg(2+)</name>
        <dbReference type="ChEBI" id="CHEBI:18420"/>
    </ligand>
</feature>
<comment type="similarity">
    <text evidence="9 10">Belongs to the thiamine-phosphate synthase family.</text>
</comment>
<feature type="domain" description="Thiamine phosphate synthase/TenI" evidence="13">
    <location>
        <begin position="140"/>
        <end position="319"/>
    </location>
</feature>
<name>A0ABZ0QMJ3_9FIRM</name>
<evidence type="ECO:0000256" key="2">
    <source>
        <dbReference type="ARBA" id="ARBA00022679"/>
    </source>
</evidence>
<feature type="binding site" evidence="9">
    <location>
        <begin position="266"/>
        <end position="268"/>
    </location>
    <ligand>
        <name>2-[(2R,5Z)-2-carboxy-4-methylthiazol-5(2H)-ylidene]ethyl phosphate</name>
        <dbReference type="ChEBI" id="CHEBI:62899"/>
    </ligand>
</feature>
<dbReference type="EC" id="2.5.1.3" evidence="9"/>
<proteinExistence type="inferred from homology"/>
<evidence type="ECO:0000259" key="13">
    <source>
        <dbReference type="Pfam" id="PF02581"/>
    </source>
</evidence>
<dbReference type="GO" id="GO:0004789">
    <property type="term" value="F:thiamine-phosphate diphosphorylase activity"/>
    <property type="evidence" value="ECO:0007669"/>
    <property type="project" value="UniProtKB-EC"/>
</dbReference>
<sequence length="341" mass="34228">MSGPRSKGSGAAPGPAPVPRETAIRPGGQQRMPVPAGTVIRPGGWWTPMSPEGRGPGGGPSRGPESVGDAPPTGDPRGPLAPQRPDPGSADATAKAHEGAQGLTGLEPPAATTGAEDAAGADADGRAPRAPRRRTGELAVYFVYDVGLVGTGDPAPVLEAVLGAGVRAVQFRAKAVPDGLAYRLARAVRRLTAHHGALLVINDRLDLALAVGADGVHVGQDDLPADVVRRLWPDGLLGVSVRTPAEARAAEAAGADYVGAGALRSTATKDDARVIGLQGLERVAAATRLPVVAIGGITVADLPALRRAGMAGVAVASAIARAPDPGRAAAAFVRAWQRASG</sequence>
<keyword evidence="3 9" id="KW-0479">Metal-binding</keyword>
<feature type="binding site" evidence="9">
    <location>
        <position position="203"/>
    </location>
    <ligand>
        <name>Mg(2+)</name>
        <dbReference type="ChEBI" id="CHEBI:18420"/>
    </ligand>
</feature>
<dbReference type="SUPFAM" id="SSF51391">
    <property type="entry name" value="Thiamin phosphate synthase"/>
    <property type="match status" value="1"/>
</dbReference>
<evidence type="ECO:0000256" key="4">
    <source>
        <dbReference type="ARBA" id="ARBA00022842"/>
    </source>
</evidence>
<evidence type="ECO:0000256" key="6">
    <source>
        <dbReference type="ARBA" id="ARBA00047334"/>
    </source>
</evidence>
<dbReference type="EMBL" id="CP132508">
    <property type="protein sequence ID" value="WPD18702.1"/>
    <property type="molecule type" value="Genomic_DNA"/>
</dbReference>
<dbReference type="InterPro" id="IPR013785">
    <property type="entry name" value="Aldolase_TIM"/>
</dbReference>
<dbReference type="InterPro" id="IPR022998">
    <property type="entry name" value="ThiamineP_synth_TenI"/>
</dbReference>
<dbReference type="HAMAP" id="MF_00097">
    <property type="entry name" value="TMP_synthase"/>
    <property type="match status" value="1"/>
</dbReference>
<accession>A0ABZ0QMJ3</accession>
<dbReference type="CDD" id="cd00564">
    <property type="entry name" value="TMP_TenI"/>
    <property type="match status" value="1"/>
</dbReference>
<dbReference type="InterPro" id="IPR034291">
    <property type="entry name" value="TMP_synthase"/>
</dbReference>
<feature type="binding site" evidence="9">
    <location>
        <begin position="170"/>
        <end position="174"/>
    </location>
    <ligand>
        <name>4-amino-2-methyl-5-(diphosphooxymethyl)pyrimidine</name>
        <dbReference type="ChEBI" id="CHEBI:57841"/>
    </ligand>
</feature>
<keyword evidence="5 9" id="KW-0784">Thiamine biosynthesis</keyword>
<evidence type="ECO:0000256" key="7">
    <source>
        <dbReference type="ARBA" id="ARBA00047851"/>
    </source>
</evidence>
<comment type="pathway">
    <text evidence="1 9 11">Cofactor biosynthesis; thiamine diphosphate biosynthesis; thiamine phosphate from 4-amino-2-methyl-5-diphosphomethylpyrimidine and 4-methyl-5-(2-phosphoethyl)-thiazole: step 1/1.</text>
</comment>
<keyword evidence="2 9" id="KW-0808">Transferase</keyword>
<protein>
    <recommendedName>
        <fullName evidence="9">Thiamine-phosphate synthase</fullName>
        <shortName evidence="9">TP synthase</shortName>
        <shortName evidence="9">TPS</shortName>
        <ecNumber evidence="9">2.5.1.3</ecNumber>
    </recommendedName>
    <alternativeName>
        <fullName evidence="9">Thiamine-phosphate pyrophosphorylase</fullName>
        <shortName evidence="9">TMP pyrophosphorylase</shortName>
        <shortName evidence="9">TMP-PPase</shortName>
    </alternativeName>
</protein>
<reference evidence="14 15" key="1">
    <citation type="submission" date="2023-08" db="EMBL/GenBank/DDBJ databases">
        <title>Genome sequence of Thermaerobacter compostii strain Ins1, a spore-forming filamentous bacterium isolated from a deep geothermal reservoir.</title>
        <authorList>
            <person name="Bregnard D."/>
            <person name="Gonzalez D."/>
            <person name="Junier P."/>
        </authorList>
    </citation>
    <scope>NUCLEOTIDE SEQUENCE [LARGE SCALE GENOMIC DNA]</scope>
    <source>
        <strain evidence="14 15">Ins1</strain>
    </source>
</reference>
<evidence type="ECO:0000256" key="3">
    <source>
        <dbReference type="ARBA" id="ARBA00022723"/>
    </source>
</evidence>
<feature type="binding site" evidence="9">
    <location>
        <position position="240"/>
    </location>
    <ligand>
        <name>4-amino-2-methyl-5-(diphosphooxymethyl)pyrimidine</name>
        <dbReference type="ChEBI" id="CHEBI:57841"/>
    </ligand>
</feature>
<dbReference type="RefSeq" id="WP_318750503.1">
    <property type="nucleotide sequence ID" value="NZ_CP132508.1"/>
</dbReference>
<evidence type="ECO:0000256" key="12">
    <source>
        <dbReference type="SAM" id="MobiDB-lite"/>
    </source>
</evidence>
<organism evidence="14 15">
    <name type="scientific">Thermaerobacter composti</name>
    <dbReference type="NCBI Taxonomy" id="554949"/>
    <lineage>
        <taxon>Bacteria</taxon>
        <taxon>Bacillati</taxon>
        <taxon>Bacillota</taxon>
        <taxon>Clostridia</taxon>
        <taxon>Eubacteriales</taxon>
        <taxon>Clostridiales Family XVII. Incertae Sedis</taxon>
        <taxon>Thermaerobacter</taxon>
    </lineage>
</organism>
<evidence type="ECO:0000256" key="10">
    <source>
        <dbReference type="RuleBase" id="RU003826"/>
    </source>
</evidence>
<dbReference type="InterPro" id="IPR036206">
    <property type="entry name" value="ThiamineP_synth_sf"/>
</dbReference>
<comment type="caution">
    <text evidence="9">Lacks conserved residue(s) required for the propagation of feature annotation.</text>
</comment>
<keyword evidence="15" id="KW-1185">Reference proteome</keyword>
<evidence type="ECO:0000256" key="9">
    <source>
        <dbReference type="HAMAP-Rule" id="MF_00097"/>
    </source>
</evidence>
<dbReference type="Proteomes" id="UP001304683">
    <property type="component" value="Chromosome"/>
</dbReference>
<feature type="binding site" evidence="9">
    <location>
        <position position="202"/>
    </location>
    <ligand>
        <name>4-amino-2-methyl-5-(diphosphooxymethyl)pyrimidine</name>
        <dbReference type="ChEBI" id="CHEBI:57841"/>
    </ligand>
</feature>
<evidence type="ECO:0000313" key="14">
    <source>
        <dbReference type="EMBL" id="WPD18702.1"/>
    </source>
</evidence>
<comment type="catalytic activity">
    <reaction evidence="7 9 10">
        <text>2-(2-carboxy-4-methylthiazol-5-yl)ethyl phosphate + 4-amino-2-methyl-5-(diphosphooxymethyl)pyrimidine + 2 H(+) = thiamine phosphate + CO2 + diphosphate</text>
        <dbReference type="Rhea" id="RHEA:47848"/>
        <dbReference type="ChEBI" id="CHEBI:15378"/>
        <dbReference type="ChEBI" id="CHEBI:16526"/>
        <dbReference type="ChEBI" id="CHEBI:33019"/>
        <dbReference type="ChEBI" id="CHEBI:37575"/>
        <dbReference type="ChEBI" id="CHEBI:57841"/>
        <dbReference type="ChEBI" id="CHEBI:62890"/>
        <dbReference type="EC" id="2.5.1.3"/>
    </reaction>
</comment>
<dbReference type="NCBIfam" id="TIGR00693">
    <property type="entry name" value="thiE"/>
    <property type="match status" value="1"/>
</dbReference>
<comment type="function">
    <text evidence="9">Condenses 4-methyl-5-(beta-hydroxyethyl)thiazole monophosphate (THZ-P) and 2-methyl-4-amino-5-hydroxymethyl pyrimidine pyrophosphate (HMP-PP) to form thiamine monophosphate (TMP).</text>
</comment>
<dbReference type="PANTHER" id="PTHR20857:SF15">
    <property type="entry name" value="THIAMINE-PHOSPHATE SYNTHASE"/>
    <property type="match status" value="1"/>
</dbReference>
<gene>
    <name evidence="9 14" type="primary">thiE</name>
    <name evidence="14" type="ORF">Q5761_10095</name>
</gene>
<dbReference type="PANTHER" id="PTHR20857">
    <property type="entry name" value="THIAMINE-PHOSPHATE PYROPHOSPHORYLASE"/>
    <property type="match status" value="1"/>
</dbReference>
<keyword evidence="4 9" id="KW-0460">Magnesium</keyword>
<comment type="catalytic activity">
    <reaction evidence="8 9 10">
        <text>2-[(2R,5Z)-2-carboxy-4-methylthiazol-5(2H)-ylidene]ethyl phosphate + 4-amino-2-methyl-5-(diphosphooxymethyl)pyrimidine + 2 H(+) = thiamine phosphate + CO2 + diphosphate</text>
        <dbReference type="Rhea" id="RHEA:47844"/>
        <dbReference type="ChEBI" id="CHEBI:15378"/>
        <dbReference type="ChEBI" id="CHEBI:16526"/>
        <dbReference type="ChEBI" id="CHEBI:33019"/>
        <dbReference type="ChEBI" id="CHEBI:37575"/>
        <dbReference type="ChEBI" id="CHEBI:57841"/>
        <dbReference type="ChEBI" id="CHEBI:62899"/>
        <dbReference type="EC" id="2.5.1.3"/>
    </reaction>
</comment>
<feature type="compositionally biased region" description="Low complexity" evidence="12">
    <location>
        <begin position="1"/>
        <end position="13"/>
    </location>
</feature>
<evidence type="ECO:0000256" key="8">
    <source>
        <dbReference type="ARBA" id="ARBA00047883"/>
    </source>
</evidence>
<dbReference type="Pfam" id="PF02581">
    <property type="entry name" value="TMP-TENI"/>
    <property type="match status" value="1"/>
</dbReference>
<dbReference type="Gene3D" id="3.20.20.70">
    <property type="entry name" value="Aldolase class I"/>
    <property type="match status" value="1"/>
</dbReference>